<dbReference type="SUPFAM" id="SSF88713">
    <property type="entry name" value="Glycoside hydrolase/deacetylase"/>
    <property type="match status" value="1"/>
</dbReference>
<dbReference type="RefSeq" id="WP_187785217.1">
    <property type="nucleotide sequence ID" value="NZ_JACTVA010000025.1"/>
</dbReference>
<dbReference type="PROSITE" id="PS51677">
    <property type="entry name" value="NODB"/>
    <property type="match status" value="1"/>
</dbReference>
<dbReference type="InterPro" id="IPR011330">
    <property type="entry name" value="Glyco_hydro/deAcase_b/a-brl"/>
</dbReference>
<keyword evidence="7" id="KW-1185">Reference proteome</keyword>
<dbReference type="CDD" id="cd10938">
    <property type="entry name" value="CE4_HpPgdA_like"/>
    <property type="match status" value="1"/>
</dbReference>
<gene>
    <name evidence="6" type="ORF">IBL26_14505</name>
</gene>
<proteinExistence type="inferred from homology"/>
<reference evidence="6 7" key="1">
    <citation type="journal article" date="2013" name="Int. J. Syst. Evol. Microbiol.">
        <title>Roseomonas aerophila sp. nov., isolated from air.</title>
        <authorList>
            <person name="Kim S.J."/>
            <person name="Weon H.Y."/>
            <person name="Ahn J.H."/>
            <person name="Hong S.B."/>
            <person name="Seok S.J."/>
            <person name="Whang K.S."/>
            <person name="Kwon S.W."/>
        </authorList>
    </citation>
    <scope>NUCLEOTIDE SEQUENCE [LARGE SCALE GENOMIC DNA]</scope>
    <source>
        <strain evidence="6 7">NBRC 108923</strain>
    </source>
</reference>
<evidence type="ECO:0000259" key="5">
    <source>
        <dbReference type="PROSITE" id="PS51677"/>
    </source>
</evidence>
<protein>
    <recommendedName>
        <fullName evidence="3">Chitooligosaccharide deacetylase</fullName>
    </recommendedName>
    <alternativeName>
        <fullName evidence="4">Nodulation protein B</fullName>
    </alternativeName>
</protein>
<evidence type="ECO:0000256" key="3">
    <source>
        <dbReference type="ARBA" id="ARBA00020071"/>
    </source>
</evidence>
<accession>A0ABR7RN71</accession>
<dbReference type="InterPro" id="IPR037950">
    <property type="entry name" value="PgdA-like"/>
</dbReference>
<dbReference type="Pfam" id="PF01522">
    <property type="entry name" value="Polysacc_deac_1"/>
    <property type="match status" value="1"/>
</dbReference>
<comment type="function">
    <text evidence="1">Is involved in generating a small heat-stable compound (Nod), an acylated oligomer of N-acetylglucosamine, that stimulates mitosis in various plant protoplasts.</text>
</comment>
<evidence type="ECO:0000256" key="1">
    <source>
        <dbReference type="ARBA" id="ARBA00003236"/>
    </source>
</evidence>
<organism evidence="6 7">
    <name type="scientific">Teichococcus aerophilus</name>
    <dbReference type="NCBI Taxonomy" id="1224513"/>
    <lineage>
        <taxon>Bacteria</taxon>
        <taxon>Pseudomonadati</taxon>
        <taxon>Pseudomonadota</taxon>
        <taxon>Alphaproteobacteria</taxon>
        <taxon>Acetobacterales</taxon>
        <taxon>Roseomonadaceae</taxon>
        <taxon>Roseomonas</taxon>
    </lineage>
</organism>
<evidence type="ECO:0000256" key="2">
    <source>
        <dbReference type="ARBA" id="ARBA00010973"/>
    </source>
</evidence>
<evidence type="ECO:0000313" key="6">
    <source>
        <dbReference type="EMBL" id="MBC9208054.1"/>
    </source>
</evidence>
<sequence>MIDMKVNWPNGARIAVMLTFDFDAETLWTSRDPANARRPGILSQGTYGARVAVPKILETLAEEEVKATFFVPGWTVENHASRGEMILKGGHEIAHHSYSHNWIDPEFPDKEVEEMEKGLEALKRVLGVVPKGYRSPAGESSDSMIGLLHQHGFLYDSSLMADVNPYRLELPEGGRGPIELPWHWSLDDAPHALFSIKSPRPIFPNSHLREIFQDEFREIYRWGGLYNLVMHPQISGRPSRVALLREMIQWMKTFPDVWFATGAEVAQAWSAAHETDGSLRAGA</sequence>
<comment type="caution">
    <text evidence="6">The sequence shown here is derived from an EMBL/GenBank/DDBJ whole genome shotgun (WGS) entry which is preliminary data.</text>
</comment>
<evidence type="ECO:0000256" key="4">
    <source>
        <dbReference type="ARBA" id="ARBA00032976"/>
    </source>
</evidence>
<dbReference type="PANTHER" id="PTHR47561:SF1">
    <property type="entry name" value="POLYSACCHARIDE DEACETYLASE FAMILY PROTEIN (AFU_ORTHOLOGUE AFUA_6G05030)"/>
    <property type="match status" value="1"/>
</dbReference>
<dbReference type="EMBL" id="JACTVA010000025">
    <property type="protein sequence ID" value="MBC9208054.1"/>
    <property type="molecule type" value="Genomic_DNA"/>
</dbReference>
<name>A0ABR7RN71_9PROT</name>
<dbReference type="PANTHER" id="PTHR47561">
    <property type="entry name" value="POLYSACCHARIDE DEACETYLASE FAMILY PROTEIN (AFU_ORTHOLOGUE AFUA_6G05030)"/>
    <property type="match status" value="1"/>
</dbReference>
<dbReference type="Proteomes" id="UP000626026">
    <property type="component" value="Unassembled WGS sequence"/>
</dbReference>
<comment type="similarity">
    <text evidence="2">Belongs to the polysaccharide deacetylase family.</text>
</comment>
<feature type="domain" description="NodB homology" evidence="5">
    <location>
        <begin position="39"/>
        <end position="260"/>
    </location>
</feature>
<dbReference type="Gene3D" id="3.20.20.370">
    <property type="entry name" value="Glycoside hydrolase/deacetylase"/>
    <property type="match status" value="1"/>
</dbReference>
<evidence type="ECO:0000313" key="7">
    <source>
        <dbReference type="Proteomes" id="UP000626026"/>
    </source>
</evidence>
<dbReference type="InterPro" id="IPR002509">
    <property type="entry name" value="NODB_dom"/>
</dbReference>